<dbReference type="PRINTS" id="PR00377">
    <property type="entry name" value="IMPHPHTASES"/>
</dbReference>
<evidence type="ECO:0000256" key="5">
    <source>
        <dbReference type="ARBA" id="ARBA00022842"/>
    </source>
</evidence>
<name>A0A381PYH8_9ZZZZ</name>
<evidence type="ECO:0008006" key="7">
    <source>
        <dbReference type="Google" id="ProtNLM"/>
    </source>
</evidence>
<evidence type="ECO:0000256" key="1">
    <source>
        <dbReference type="ARBA" id="ARBA00001946"/>
    </source>
</evidence>
<gene>
    <name evidence="6" type="ORF">METZ01_LOCUS23891</name>
</gene>
<keyword evidence="5" id="KW-0460">Magnesium</keyword>
<evidence type="ECO:0000256" key="2">
    <source>
        <dbReference type="ARBA" id="ARBA00009759"/>
    </source>
</evidence>
<dbReference type="PANTHER" id="PTHR43200:SF6">
    <property type="entry name" value="3'(2'),5'-BISPHOSPHATE NUCLEOTIDASE"/>
    <property type="match status" value="1"/>
</dbReference>
<dbReference type="SUPFAM" id="SSF56655">
    <property type="entry name" value="Carbohydrate phosphatase"/>
    <property type="match status" value="1"/>
</dbReference>
<dbReference type="GO" id="GO:0000105">
    <property type="term" value="P:L-histidine biosynthetic process"/>
    <property type="evidence" value="ECO:0007669"/>
    <property type="project" value="TreeGrafter"/>
</dbReference>
<keyword evidence="4" id="KW-0378">Hydrolase</keyword>
<keyword evidence="3" id="KW-0479">Metal-binding</keyword>
<dbReference type="Gene3D" id="3.30.540.10">
    <property type="entry name" value="Fructose-1,6-Bisphosphatase, subunit A, domain 1"/>
    <property type="match status" value="1"/>
</dbReference>
<dbReference type="CDD" id="cd01641">
    <property type="entry name" value="Bacterial_IMPase_like_1"/>
    <property type="match status" value="1"/>
</dbReference>
<protein>
    <recommendedName>
        <fullName evidence="7">Histidinol-phosphatase</fullName>
    </recommendedName>
</protein>
<dbReference type="NCBIfam" id="TIGR02067">
    <property type="entry name" value="his_9_HisN"/>
    <property type="match status" value="1"/>
</dbReference>
<dbReference type="GO" id="GO:0046872">
    <property type="term" value="F:metal ion binding"/>
    <property type="evidence" value="ECO:0007669"/>
    <property type="project" value="UniProtKB-KW"/>
</dbReference>
<organism evidence="6">
    <name type="scientific">marine metagenome</name>
    <dbReference type="NCBI Taxonomy" id="408172"/>
    <lineage>
        <taxon>unclassified sequences</taxon>
        <taxon>metagenomes</taxon>
        <taxon>ecological metagenomes</taxon>
    </lineage>
</organism>
<dbReference type="InterPro" id="IPR000760">
    <property type="entry name" value="Inositol_monophosphatase-like"/>
</dbReference>
<dbReference type="AlphaFoldDB" id="A0A381PYH8"/>
<proteinExistence type="inferred from homology"/>
<accession>A0A381PYH8</accession>
<evidence type="ECO:0000256" key="4">
    <source>
        <dbReference type="ARBA" id="ARBA00022801"/>
    </source>
</evidence>
<sequence>MSEFELFSHELADASGKVIRKYFRSKMTVEDKADESPVTIADRQTETVMREMISVKYPDHDILGEEHGYEPTGSRWKWVLDPIDGTRSFVAGMPIFGTLISLLDNDVPQFGIIDIPIMRERWLGIRNQESLYYPDQQGGTPQLCKVSGKKKIEQSILYSADPAMFNISQKPHFDRIVAQVKMVRYGGDCYSYGLLASGHIDLVVEADLKIYDVMALVPVVENAGGVITDWLGNNSFDDDWDGCLLAAASSELHAQALSLLQND</sequence>
<dbReference type="PANTHER" id="PTHR43200">
    <property type="entry name" value="PHOSPHATASE"/>
    <property type="match status" value="1"/>
</dbReference>
<dbReference type="InterPro" id="IPR011809">
    <property type="entry name" value="His_9_proposed"/>
</dbReference>
<dbReference type="InterPro" id="IPR051090">
    <property type="entry name" value="Inositol_monoP_superfamily"/>
</dbReference>
<dbReference type="GO" id="GO:0004401">
    <property type="term" value="F:histidinol-phosphatase activity"/>
    <property type="evidence" value="ECO:0007669"/>
    <property type="project" value="InterPro"/>
</dbReference>
<comment type="cofactor">
    <cofactor evidence="1">
        <name>Mg(2+)</name>
        <dbReference type="ChEBI" id="CHEBI:18420"/>
    </cofactor>
</comment>
<dbReference type="Pfam" id="PF00459">
    <property type="entry name" value="Inositol_P"/>
    <property type="match status" value="1"/>
</dbReference>
<reference evidence="6" key="1">
    <citation type="submission" date="2018-05" db="EMBL/GenBank/DDBJ databases">
        <authorList>
            <person name="Lanie J.A."/>
            <person name="Ng W.-L."/>
            <person name="Kazmierczak K.M."/>
            <person name="Andrzejewski T.M."/>
            <person name="Davidsen T.M."/>
            <person name="Wayne K.J."/>
            <person name="Tettelin H."/>
            <person name="Glass J.I."/>
            <person name="Rusch D."/>
            <person name="Podicherti R."/>
            <person name="Tsui H.-C.T."/>
            <person name="Winkler M.E."/>
        </authorList>
    </citation>
    <scope>NUCLEOTIDE SEQUENCE</scope>
</reference>
<evidence type="ECO:0000313" key="6">
    <source>
        <dbReference type="EMBL" id="SUZ71037.1"/>
    </source>
</evidence>
<dbReference type="EMBL" id="UINC01001108">
    <property type="protein sequence ID" value="SUZ71037.1"/>
    <property type="molecule type" value="Genomic_DNA"/>
</dbReference>
<dbReference type="Gene3D" id="3.40.190.80">
    <property type="match status" value="1"/>
</dbReference>
<comment type="similarity">
    <text evidence="2">Belongs to the inositol monophosphatase superfamily.</text>
</comment>
<evidence type="ECO:0000256" key="3">
    <source>
        <dbReference type="ARBA" id="ARBA00022723"/>
    </source>
</evidence>